<dbReference type="AlphaFoldDB" id="A6I2H1"/>
<organism evidence="1 2">
    <name type="scientific">Rattus norvegicus</name>
    <name type="common">Rat</name>
    <dbReference type="NCBI Taxonomy" id="10116"/>
    <lineage>
        <taxon>Eukaryota</taxon>
        <taxon>Metazoa</taxon>
        <taxon>Chordata</taxon>
        <taxon>Craniata</taxon>
        <taxon>Vertebrata</taxon>
        <taxon>Euteleostomi</taxon>
        <taxon>Mammalia</taxon>
        <taxon>Eutheria</taxon>
        <taxon>Euarchontoglires</taxon>
        <taxon>Glires</taxon>
        <taxon>Rodentia</taxon>
        <taxon>Myomorpha</taxon>
        <taxon>Muroidea</taxon>
        <taxon>Muridae</taxon>
        <taxon>Murinae</taxon>
        <taxon>Rattus</taxon>
    </lineage>
</organism>
<proteinExistence type="predicted"/>
<reference evidence="1 2" key="1">
    <citation type="submission" date="2005-09" db="EMBL/GenBank/DDBJ databases">
        <authorList>
            <person name="Mural R.J."/>
            <person name="Li P.W."/>
            <person name="Adams M.D."/>
            <person name="Amanatides P.G."/>
            <person name="Baden-Tillson H."/>
            <person name="Barnstead M."/>
            <person name="Chin S.H."/>
            <person name="Dew I."/>
            <person name="Evans C.A."/>
            <person name="Ferriera S."/>
            <person name="Flanigan M."/>
            <person name="Fosler C."/>
            <person name="Glodek A."/>
            <person name="Gu Z."/>
            <person name="Holt R.A."/>
            <person name="Jennings D."/>
            <person name="Kraft C.L."/>
            <person name="Lu F."/>
            <person name="Nguyen T."/>
            <person name="Nusskern D.R."/>
            <person name="Pfannkoch C.M."/>
            <person name="Sitter C."/>
            <person name="Sutton G.G."/>
            <person name="Venter J.C."/>
            <person name="Wang Z."/>
            <person name="Woodage T."/>
            <person name="Zheng X.H."/>
            <person name="Zhong F."/>
        </authorList>
    </citation>
    <scope>NUCLEOTIDE SEQUENCE [LARGE SCALE GENOMIC DNA]</scope>
    <source>
        <strain>BN</strain>
        <strain evidence="2">Sprague-Dawley</strain>
    </source>
</reference>
<dbReference type="EMBL" id="CH473954">
    <property type="protein sequence ID" value="EDL77406.1"/>
    <property type="molecule type" value="Genomic_DNA"/>
</dbReference>
<protein>
    <submittedName>
        <fullName evidence="1">RCG25541</fullName>
    </submittedName>
</protein>
<name>A6I2H1_RAT</name>
<gene>
    <name evidence="1" type="ORF">rCG_25541</name>
</gene>
<sequence length="43" mass="4847">MLQKPRAELCDLMLLICSLYVAPHFTLAHKSIPVPRHITSQCA</sequence>
<accession>A6I2H1</accession>
<evidence type="ECO:0000313" key="1">
    <source>
        <dbReference type="EMBL" id="EDL77406.1"/>
    </source>
</evidence>
<dbReference type="Proteomes" id="UP000234681">
    <property type="component" value="Chromosome 8"/>
</dbReference>
<evidence type="ECO:0000313" key="2">
    <source>
        <dbReference type="Proteomes" id="UP000234681"/>
    </source>
</evidence>